<comment type="caution">
    <text evidence="1">The sequence shown here is derived from an EMBL/GenBank/DDBJ whole genome shotgun (WGS) entry which is preliminary data.</text>
</comment>
<organism evidence="1 2">
    <name type="scientific">Haloterrigena salina JCM 13891</name>
    <dbReference type="NCBI Taxonomy" id="1227488"/>
    <lineage>
        <taxon>Archaea</taxon>
        <taxon>Methanobacteriati</taxon>
        <taxon>Methanobacteriota</taxon>
        <taxon>Stenosarchaea group</taxon>
        <taxon>Halobacteria</taxon>
        <taxon>Halobacteriales</taxon>
        <taxon>Natrialbaceae</taxon>
        <taxon>Haloterrigena</taxon>
    </lineage>
</organism>
<name>M0BWI6_9EURY</name>
<proteinExistence type="predicted"/>
<dbReference type="EMBL" id="AOIS01000057">
    <property type="protein sequence ID" value="ELZ15386.1"/>
    <property type="molecule type" value="Genomic_DNA"/>
</dbReference>
<evidence type="ECO:0000313" key="2">
    <source>
        <dbReference type="Proteomes" id="UP000011657"/>
    </source>
</evidence>
<dbReference type="Proteomes" id="UP000011657">
    <property type="component" value="Unassembled WGS sequence"/>
</dbReference>
<gene>
    <name evidence="1" type="ORF">C477_16905</name>
</gene>
<reference evidence="1 2" key="1">
    <citation type="journal article" date="2014" name="PLoS Genet.">
        <title>Phylogenetically driven sequencing of extremely halophilic archaea reveals strategies for static and dynamic osmo-response.</title>
        <authorList>
            <person name="Becker E.A."/>
            <person name="Seitzer P.M."/>
            <person name="Tritt A."/>
            <person name="Larsen D."/>
            <person name="Krusor M."/>
            <person name="Yao A.I."/>
            <person name="Wu D."/>
            <person name="Madern D."/>
            <person name="Eisen J.A."/>
            <person name="Darling A.E."/>
            <person name="Facciotti M.T."/>
        </authorList>
    </citation>
    <scope>NUCLEOTIDE SEQUENCE [LARGE SCALE GENOMIC DNA]</scope>
    <source>
        <strain evidence="1 2">JCM 13891</strain>
    </source>
</reference>
<keyword evidence="2" id="KW-1185">Reference proteome</keyword>
<dbReference type="AlphaFoldDB" id="M0BWI6"/>
<evidence type="ECO:0000313" key="1">
    <source>
        <dbReference type="EMBL" id="ELZ15386.1"/>
    </source>
</evidence>
<accession>M0BWI6</accession>
<sequence length="114" mass="13270">MIRRHDHHRVDVDAIVRLNQFRGVVRAAADTREDAGVRRERLDARLGDVDALARRQRVVLADVRGRQKRPYSLVVQLPCVFRDFLVFDLEVVVKWCQKTDSNATETAPHLLDWQ</sequence>
<protein>
    <submittedName>
        <fullName evidence="1">Uncharacterized protein</fullName>
    </submittedName>
</protein>